<dbReference type="Pfam" id="PF13975">
    <property type="entry name" value="gag-asp_proteas"/>
    <property type="match status" value="1"/>
</dbReference>
<feature type="domain" description="SLA1 homology" evidence="3">
    <location>
        <begin position="21"/>
        <end position="75"/>
    </location>
</feature>
<dbReference type="InterPro" id="IPR021109">
    <property type="entry name" value="Peptidase_aspartic_dom_sf"/>
</dbReference>
<dbReference type="Pfam" id="PF03983">
    <property type="entry name" value="SHD1"/>
    <property type="match status" value="1"/>
</dbReference>
<dbReference type="KEGG" id="bvo:Pan97_09260"/>
<dbReference type="InterPro" id="IPR011969">
    <property type="entry name" value="Clan_AA_Asp_peptidase_C"/>
</dbReference>
<dbReference type="GO" id="GO:0030674">
    <property type="term" value="F:protein-macromolecule adaptor activity"/>
    <property type="evidence" value="ECO:0007669"/>
    <property type="project" value="InterPro"/>
</dbReference>
<protein>
    <recommendedName>
        <fullName evidence="3">SLA1 homology domain-containing protein</fullName>
    </recommendedName>
</protein>
<dbReference type="CDD" id="cd05483">
    <property type="entry name" value="retropepsin_like_bacteria"/>
    <property type="match status" value="1"/>
</dbReference>
<keyword evidence="2" id="KW-0732">Signal</keyword>
<feature type="chain" id="PRO_5022190237" description="SLA1 homology domain-containing protein" evidence="2">
    <location>
        <begin position="24"/>
        <end position="417"/>
    </location>
</feature>
<sequence length="417" mass="45483" precursor="true">MPLKASMSLTAVLLLLVASIASARTWKSADGGYSVEAELVKVDGDKVALKRADGQVITVPLNRLSTEDQQFIKSQDMPEAEGAMEGDPRKALEAKGLRALSRGLILDDETKFSKDERDSSKLKRVLFTKDKELATIKKQEEMIRARMTQMTQANVQFNAQLTQLGPNDITLNNRLVGAINANVAQIRLMEQQLEGIEKATKAARAEASKAREDYIEHILALRKQADAINNRYAELAADPDVKKTVSQLNSDPDNSYELGASTAFKSALIRLKSMEDSILSEEIPLRDDGGNAMMVSVVLNGEHNVEMHVDSGASLISLPYTMAAKCGIEVTSEDPEIILELADGSQIKANLKTIPMVRVGKFTVKDVECAVLSPTAVNAAPLLGMSFLGQFKFELDAQKGVLNMVKIETESSSSRSR</sequence>
<dbReference type="SUPFAM" id="SSF50630">
    <property type="entry name" value="Acid proteases"/>
    <property type="match status" value="1"/>
</dbReference>
<dbReference type="Gene3D" id="2.40.70.10">
    <property type="entry name" value="Acid Proteases"/>
    <property type="match status" value="1"/>
</dbReference>
<reference evidence="5" key="1">
    <citation type="submission" date="2019-02" db="EMBL/GenBank/DDBJ databases">
        <title>Deep-cultivation of Planctomycetes and their phenomic and genomic characterization uncovers novel biology.</title>
        <authorList>
            <person name="Wiegand S."/>
            <person name="Jogler M."/>
            <person name="Boedeker C."/>
            <person name="Pinto D."/>
            <person name="Vollmers J."/>
            <person name="Rivas-Marin E."/>
            <person name="Kohn T."/>
            <person name="Peeters S.H."/>
            <person name="Heuer A."/>
            <person name="Rast P."/>
            <person name="Oberbeckmann S."/>
            <person name="Bunk B."/>
            <person name="Jeske O."/>
            <person name="Meyerdierks A."/>
            <person name="Storesund J.E."/>
            <person name="Kallscheuer N."/>
            <person name="Luecker S."/>
            <person name="Lage O.M."/>
            <person name="Pohl T."/>
            <person name="Merkel B.J."/>
            <person name="Hornburger P."/>
            <person name="Mueller R.-W."/>
            <person name="Bruemmer F."/>
            <person name="Labrenz M."/>
            <person name="Spormann A.M."/>
            <person name="Op den Camp H."/>
            <person name="Overmann J."/>
            <person name="Amann R."/>
            <person name="Jetten M.S.M."/>
            <person name="Mascher T."/>
            <person name="Medema M.H."/>
            <person name="Devos D.P."/>
            <person name="Kaster A.-K."/>
            <person name="Ovreas L."/>
            <person name="Rohde M."/>
            <person name="Galperin M.Y."/>
            <person name="Jogler C."/>
        </authorList>
    </citation>
    <scope>NUCLEOTIDE SEQUENCE [LARGE SCALE GENOMIC DNA]</scope>
    <source>
        <strain evidence="5">Pan97</strain>
    </source>
</reference>
<dbReference type="InterPro" id="IPR034122">
    <property type="entry name" value="Retropepsin-like_bacterial"/>
</dbReference>
<feature type="signal peptide" evidence="2">
    <location>
        <begin position="1"/>
        <end position="23"/>
    </location>
</feature>
<keyword evidence="5" id="KW-1185">Reference proteome</keyword>
<evidence type="ECO:0000313" key="4">
    <source>
        <dbReference type="EMBL" id="QDU73926.1"/>
    </source>
</evidence>
<evidence type="ECO:0000256" key="2">
    <source>
        <dbReference type="SAM" id="SignalP"/>
    </source>
</evidence>
<organism evidence="4 5">
    <name type="scientific">Bremerella volcania</name>
    <dbReference type="NCBI Taxonomy" id="2527984"/>
    <lineage>
        <taxon>Bacteria</taxon>
        <taxon>Pseudomonadati</taxon>
        <taxon>Planctomycetota</taxon>
        <taxon>Planctomycetia</taxon>
        <taxon>Pirellulales</taxon>
        <taxon>Pirellulaceae</taxon>
        <taxon>Bremerella</taxon>
    </lineage>
</organism>
<name>A0A518C3X5_9BACT</name>
<accession>A0A518C3X5</accession>
<dbReference type="Proteomes" id="UP000318626">
    <property type="component" value="Chromosome"/>
</dbReference>
<dbReference type="Gene3D" id="2.30.30.700">
    <property type="entry name" value="SLA1 homology domain 1"/>
    <property type="match status" value="1"/>
</dbReference>
<dbReference type="RefSeq" id="WP_165698607.1">
    <property type="nucleotide sequence ID" value="NZ_CP036289.1"/>
</dbReference>
<dbReference type="InterPro" id="IPR007131">
    <property type="entry name" value="SHD1"/>
</dbReference>
<evidence type="ECO:0000256" key="1">
    <source>
        <dbReference type="SAM" id="Coils"/>
    </source>
</evidence>
<keyword evidence="1" id="KW-0175">Coiled coil</keyword>
<dbReference type="AlphaFoldDB" id="A0A518C3X5"/>
<dbReference type="GO" id="GO:0008092">
    <property type="term" value="F:cytoskeletal protein binding"/>
    <property type="evidence" value="ECO:0007669"/>
    <property type="project" value="InterPro"/>
</dbReference>
<proteinExistence type="predicted"/>
<gene>
    <name evidence="4" type="ORF">Pan97_09260</name>
</gene>
<evidence type="ECO:0000259" key="3">
    <source>
        <dbReference type="Pfam" id="PF03983"/>
    </source>
</evidence>
<dbReference type="NCBIfam" id="TIGR02281">
    <property type="entry name" value="clan_AA_DTGA"/>
    <property type="match status" value="1"/>
</dbReference>
<dbReference type="GO" id="GO:0042802">
    <property type="term" value="F:identical protein binding"/>
    <property type="evidence" value="ECO:0007669"/>
    <property type="project" value="InterPro"/>
</dbReference>
<feature type="coiled-coil region" evidence="1">
    <location>
        <begin position="186"/>
        <end position="238"/>
    </location>
</feature>
<evidence type="ECO:0000313" key="5">
    <source>
        <dbReference type="Proteomes" id="UP000318626"/>
    </source>
</evidence>
<dbReference type="EMBL" id="CP036289">
    <property type="protein sequence ID" value="QDU73926.1"/>
    <property type="molecule type" value="Genomic_DNA"/>
</dbReference>
<dbReference type="GO" id="GO:0043130">
    <property type="term" value="F:ubiquitin binding"/>
    <property type="evidence" value="ECO:0007669"/>
    <property type="project" value="InterPro"/>
</dbReference>